<accession>A0A5M8FQ59</accession>
<organism evidence="2 3">
    <name type="scientific">Thiohalocapsa marina</name>
    <dbReference type="NCBI Taxonomy" id="424902"/>
    <lineage>
        <taxon>Bacteria</taxon>
        <taxon>Pseudomonadati</taxon>
        <taxon>Pseudomonadota</taxon>
        <taxon>Gammaproteobacteria</taxon>
        <taxon>Chromatiales</taxon>
        <taxon>Chromatiaceae</taxon>
        <taxon>Thiohalocapsa</taxon>
    </lineage>
</organism>
<proteinExistence type="predicted"/>
<keyword evidence="2" id="KW-0540">Nuclease</keyword>
<dbReference type="InterPro" id="IPR055180">
    <property type="entry name" value="HsdR_RecA-like_helicase_dom_2"/>
</dbReference>
<keyword evidence="2" id="KW-0255">Endonuclease</keyword>
<evidence type="ECO:0000313" key="2">
    <source>
        <dbReference type="EMBL" id="KAA6185856.1"/>
    </source>
</evidence>
<protein>
    <submittedName>
        <fullName evidence="2">Type I restriction endonuclease subunit R</fullName>
    </submittedName>
</protein>
<name>A0A5M8FQ59_9GAMM</name>
<gene>
    <name evidence="2" type="ORF">F2Q65_07640</name>
</gene>
<keyword evidence="2" id="KW-0378">Hydrolase</keyword>
<dbReference type="InterPro" id="IPR027417">
    <property type="entry name" value="P-loop_NTPase"/>
</dbReference>
<dbReference type="SUPFAM" id="SSF52540">
    <property type="entry name" value="P-loop containing nucleoside triphosphate hydrolases"/>
    <property type="match status" value="1"/>
</dbReference>
<keyword evidence="3" id="KW-1185">Reference proteome</keyword>
<dbReference type="GO" id="GO:0009035">
    <property type="term" value="F:type I site-specific deoxyribonuclease activity"/>
    <property type="evidence" value="ECO:0007669"/>
    <property type="project" value="UniProtKB-EC"/>
</dbReference>
<dbReference type="PANTHER" id="PTHR42927:SF1">
    <property type="entry name" value="HELICASE SUPERFAMILY 1 AND 2 DOMAIN-CONTAINING PROTEIN"/>
    <property type="match status" value="1"/>
</dbReference>
<dbReference type="InterPro" id="IPR014001">
    <property type="entry name" value="Helicase_ATP-bd"/>
</dbReference>
<dbReference type="OrthoDB" id="9758243at2"/>
<dbReference type="AlphaFoldDB" id="A0A5M8FQ59"/>
<dbReference type="InterPro" id="IPR040980">
    <property type="entry name" value="SWI2_SNF2"/>
</dbReference>
<dbReference type="Pfam" id="PF22679">
    <property type="entry name" value="T1R_D3-like"/>
    <property type="match status" value="1"/>
</dbReference>
<dbReference type="PANTHER" id="PTHR42927">
    <property type="entry name" value="HELICASE SUPERFAMILY 1 AND 2 DOMAIN-CONTAINING PROTEIN"/>
    <property type="match status" value="1"/>
</dbReference>
<dbReference type="Pfam" id="PF18766">
    <property type="entry name" value="SWI2_SNF2"/>
    <property type="match status" value="1"/>
</dbReference>
<dbReference type="Gene3D" id="3.90.1570.50">
    <property type="match status" value="1"/>
</dbReference>
<sequence length="1036" mass="117540">MSQTTEKAFESYVEQMLLAKGWQPGNVSGWDRERAFFPHAITDFIAATQPQLWEAMRTQHGTQLEAMLLSTLVKELAIKGSLHVLRHGFKFYGKTFRLAYFKPAHGLNEEVLAQYRANQLTVTRQVPCHPGDHSTVDLVFAVNGLPVGTCELKNPWTGQSWRHAVRQYKEDRNPRAPLFEFKQRALVHFAADPDEVHMATRLAGGKTFFLPFNRGSHPGEVQCGAGNPQHPSGYRSGYFWEEVLERESFLDILGHFIFIEKKEEKVDDGKGGSRMVSREAMIFPRYHQLDATRKLIVAARAEGPGQNYLIQHSAGSGKTNSISWLSHRLASLHDGDDHKVFDCVIVITDRQVLDRQLQDAIYQIEHAQGVVKAIDQDSKQLAEALIDGTRIVVTTLQKFPFVLRGLLHAAGAESADAPDEAAKAQAKAWEAEIGKRRYAVIVDEAHSSQTGETARELKAILGANTGGNGDEEESDWEDRLNEVMASRGRQQNLSFFAYTATPKGKTLELFGRTGVSGKPEPFHLYSMRQAIEERFILDVLQNYTTYKTYFKLVKAVEDDPDLPKKKAARALAKFLVMHPTNIAQKIEVIVEHFRNHVRTHLGGRAKAMVVTSSRLQAVKYMEAFQRYIGEHGYDDIRPLVAFSGKVRDPETGLEYTEPGMNTDVVSGKPISEKQLPERFASPDYQVLLVANKYQTGFDQPLLMAMYVDKRLDGVQAVQTLSRLNRMIPGKETPFVLDFVNEAEDIYRAFKPYYDATSLQESSDPTQLEQLKHELDAFQVYHWNEVEAFARIFYRVPGKQNPADHAHLQRHLQPAMDRFKAMEDEEQRNEFRDKLSGYVKVYSFLSQIIPYGDPDLEMLYSFGRFLLPHLPLERDTSAVKLGDEVGLQYYRLQRVFSGAIELREGEGEYGVKSPTDVGTGKAKEEKAPLSEIIEVLNDRFGTNFTEEDRLFFEQIKEKATNTPEVVRLRQANPFDKFQLGLRQMLEDLMIQRMNENDKIVSRYMDDKAFEDAAFAVLSKVIYDTIPATDAVDSGGER</sequence>
<dbReference type="GO" id="GO:0003677">
    <property type="term" value="F:DNA binding"/>
    <property type="evidence" value="ECO:0007669"/>
    <property type="project" value="UniProtKB-KW"/>
</dbReference>
<dbReference type="Gene3D" id="3.40.50.300">
    <property type="entry name" value="P-loop containing nucleotide triphosphate hydrolases"/>
    <property type="match status" value="2"/>
</dbReference>
<feature type="domain" description="Helicase ATP-binding" evidence="1">
    <location>
        <begin position="280"/>
        <end position="534"/>
    </location>
</feature>
<reference evidence="2 3" key="1">
    <citation type="submission" date="2019-09" db="EMBL/GenBank/DDBJ databases">
        <title>Whole-genome sequence of the purple sulfur bacterium Thiohalocapsa marina DSM 19078.</title>
        <authorList>
            <person name="Kyndt J.A."/>
            <person name="Meyer T.E."/>
        </authorList>
    </citation>
    <scope>NUCLEOTIDE SEQUENCE [LARGE SCALE GENOMIC DNA]</scope>
    <source>
        <strain evidence="2 3">DSM 19078</strain>
    </source>
</reference>
<dbReference type="EMBL" id="VWXX01000007">
    <property type="protein sequence ID" value="KAA6185856.1"/>
    <property type="molecule type" value="Genomic_DNA"/>
</dbReference>
<dbReference type="SMART" id="SM00487">
    <property type="entry name" value="DEXDc"/>
    <property type="match status" value="1"/>
</dbReference>
<dbReference type="GO" id="GO:0009307">
    <property type="term" value="P:DNA restriction-modification system"/>
    <property type="evidence" value="ECO:0007669"/>
    <property type="project" value="UniProtKB-KW"/>
</dbReference>
<dbReference type="Proteomes" id="UP000322981">
    <property type="component" value="Unassembled WGS sequence"/>
</dbReference>
<comment type="caution">
    <text evidence="2">The sequence shown here is derived from an EMBL/GenBank/DDBJ whole genome shotgun (WGS) entry which is preliminary data.</text>
</comment>
<dbReference type="InterPro" id="IPR007409">
    <property type="entry name" value="Restrct_endonuc_type1_HsdR_N"/>
</dbReference>
<dbReference type="RefSeq" id="WP_150092035.1">
    <property type="nucleotide sequence ID" value="NZ_JBFUOH010000001.1"/>
</dbReference>
<dbReference type="GO" id="GO:0005524">
    <property type="term" value="F:ATP binding"/>
    <property type="evidence" value="ECO:0007669"/>
    <property type="project" value="UniProtKB-KW"/>
</dbReference>
<evidence type="ECO:0000313" key="3">
    <source>
        <dbReference type="Proteomes" id="UP000322981"/>
    </source>
</evidence>
<evidence type="ECO:0000259" key="1">
    <source>
        <dbReference type="SMART" id="SM00487"/>
    </source>
</evidence>
<dbReference type="Pfam" id="PF04313">
    <property type="entry name" value="HSDR_N"/>
    <property type="match status" value="1"/>
</dbReference>